<protein>
    <submittedName>
        <fullName evidence="2">Uncharacterized protein</fullName>
    </submittedName>
</protein>
<accession>A0AAE1CVY5</accession>
<comment type="caution">
    <text evidence="2">The sequence shown here is derived from an EMBL/GenBank/DDBJ whole genome shotgun (WGS) entry which is preliminary data.</text>
</comment>
<reference evidence="2" key="1">
    <citation type="journal article" date="2023" name="G3 (Bethesda)">
        <title>A reference genome for the long-term kleptoplast-retaining sea slug Elysia crispata morphotype clarki.</title>
        <authorList>
            <person name="Eastman K.E."/>
            <person name="Pendleton A.L."/>
            <person name="Shaikh M.A."/>
            <person name="Suttiyut T."/>
            <person name="Ogas R."/>
            <person name="Tomko P."/>
            <person name="Gavelis G."/>
            <person name="Widhalm J.R."/>
            <person name="Wisecaver J.H."/>
        </authorList>
    </citation>
    <scope>NUCLEOTIDE SEQUENCE</scope>
    <source>
        <strain evidence="2">ECLA1</strain>
    </source>
</reference>
<evidence type="ECO:0000256" key="1">
    <source>
        <dbReference type="SAM" id="MobiDB-lite"/>
    </source>
</evidence>
<organism evidence="2 3">
    <name type="scientific">Elysia crispata</name>
    <name type="common">lettuce slug</name>
    <dbReference type="NCBI Taxonomy" id="231223"/>
    <lineage>
        <taxon>Eukaryota</taxon>
        <taxon>Metazoa</taxon>
        <taxon>Spiralia</taxon>
        <taxon>Lophotrochozoa</taxon>
        <taxon>Mollusca</taxon>
        <taxon>Gastropoda</taxon>
        <taxon>Heterobranchia</taxon>
        <taxon>Euthyneura</taxon>
        <taxon>Panpulmonata</taxon>
        <taxon>Sacoglossa</taxon>
        <taxon>Placobranchoidea</taxon>
        <taxon>Plakobranchidae</taxon>
        <taxon>Elysia</taxon>
    </lineage>
</organism>
<evidence type="ECO:0000313" key="2">
    <source>
        <dbReference type="EMBL" id="KAK3740352.1"/>
    </source>
</evidence>
<sequence length="214" mass="23549">MEKRDKFKLMRKMKPIAEADVPETALCRTADESDRSASGGGGRQSASRHGTAGVLWAPNKKLDSGVLEAVHHRTCRGCPDIVKESMCLVIHISQTSLVGKHRQYSVIVRRCVRDKFDLVQTLNILKLRGNVGSQDELDLPFPQVSIKLPSAGCVGRDVEVLTWKSTRLKSSGTPCHAKTSAHDFGTLSSQSWLAPLGPARFATRSQKHCFVRSE</sequence>
<dbReference type="AlphaFoldDB" id="A0AAE1CVY5"/>
<dbReference type="EMBL" id="JAWDGP010006471">
    <property type="protein sequence ID" value="KAK3740352.1"/>
    <property type="molecule type" value="Genomic_DNA"/>
</dbReference>
<proteinExistence type="predicted"/>
<feature type="region of interest" description="Disordered" evidence="1">
    <location>
        <begin position="28"/>
        <end position="50"/>
    </location>
</feature>
<dbReference type="Proteomes" id="UP001283361">
    <property type="component" value="Unassembled WGS sequence"/>
</dbReference>
<name>A0AAE1CVY5_9GAST</name>
<keyword evidence="3" id="KW-1185">Reference proteome</keyword>
<evidence type="ECO:0000313" key="3">
    <source>
        <dbReference type="Proteomes" id="UP001283361"/>
    </source>
</evidence>
<gene>
    <name evidence="2" type="ORF">RRG08_004290</name>
</gene>